<dbReference type="EC" id="1.8.1.4" evidence="11"/>
<keyword evidence="7 8" id="KW-0676">Redox-active center</keyword>
<evidence type="ECO:0000259" key="10">
    <source>
        <dbReference type="Pfam" id="PF07992"/>
    </source>
</evidence>
<dbReference type="PIRSF" id="PIRSF000350">
    <property type="entry name" value="Mercury_reductase_MerA"/>
    <property type="match status" value="1"/>
</dbReference>
<proteinExistence type="inferred from homology"/>
<dbReference type="Pfam" id="PF02852">
    <property type="entry name" value="Pyr_redox_dim"/>
    <property type="match status" value="1"/>
</dbReference>
<feature type="domain" description="Pyridine nucleotide-disulphide oxidoreductase dimerisation" evidence="9">
    <location>
        <begin position="343"/>
        <end position="448"/>
    </location>
</feature>
<evidence type="ECO:0000256" key="7">
    <source>
        <dbReference type="ARBA" id="ARBA00023284"/>
    </source>
</evidence>
<comment type="cofactor">
    <cofactor evidence="1">
        <name>FAD</name>
        <dbReference type="ChEBI" id="CHEBI:57692"/>
    </cofactor>
</comment>
<evidence type="ECO:0000259" key="9">
    <source>
        <dbReference type="Pfam" id="PF02852"/>
    </source>
</evidence>
<dbReference type="GO" id="GO:0050660">
    <property type="term" value="F:flavin adenine dinucleotide binding"/>
    <property type="evidence" value="ECO:0007669"/>
    <property type="project" value="TreeGrafter"/>
</dbReference>
<dbReference type="InterPro" id="IPR004099">
    <property type="entry name" value="Pyr_nucl-diS_OxRdtase_dimer"/>
</dbReference>
<evidence type="ECO:0000313" key="12">
    <source>
        <dbReference type="Proteomes" id="UP000694018"/>
    </source>
</evidence>
<name>A0A8F5BPN8_SACSH</name>
<dbReference type="GO" id="GO:0006103">
    <property type="term" value="P:2-oxoglutarate metabolic process"/>
    <property type="evidence" value="ECO:0007669"/>
    <property type="project" value="TreeGrafter"/>
</dbReference>
<dbReference type="Pfam" id="PF07992">
    <property type="entry name" value="Pyr_redox_2"/>
    <property type="match status" value="1"/>
</dbReference>
<feature type="domain" description="FAD/NAD(P)-binding" evidence="10">
    <location>
        <begin position="3"/>
        <end position="319"/>
    </location>
</feature>
<dbReference type="NCBIfam" id="NF004943">
    <property type="entry name" value="PRK06292.2-1"/>
    <property type="match status" value="1"/>
</dbReference>
<gene>
    <name evidence="11" type="ORF">J5U23_01872</name>
</gene>
<protein>
    <submittedName>
        <fullName evidence="11">Dihydrolipoamide dehydrogenase</fullName>
        <ecNumber evidence="11">1.8.1.4</ecNumber>
    </submittedName>
</protein>
<dbReference type="AlphaFoldDB" id="A0A8F5BPN8"/>
<accession>A0A8F5BPN8</accession>
<sequence>MKYDVVVIGAGGAGYHGAFRLAKAKYNVLMADPKGELGGNCLFSGCVPSKTVREVIQTAWRLTNMANVKIPLDFSAVQDRKDYVQELRFKQHKKNMSQYETLTFYKGYVKIKDPTHVIVKTDDGKEIEADTSYMIIASGAETAKPRFPGVEYCLTSDDIFGYKTSFRKLPQDMVIIGAGYIGLEIASMFRLMGVQTHIIEMLDRALITLEDQDIVNTLLSILKLDIKFNSPVTEVKKIKDDEYEVIYSTKDGSKKGVFTNSVVLAAGRRPVIPEGAREIGLSINKTGIVVDETMKTNIPNIFATGDANGLAPYYHAAVRMSIAAASNIMANGMPVDYVDVKSIPVTIYTIPSLSYVGILPSKARRMGIEIVEAEYNMEEDVAAQIYGQREGVLKLIFERGSMRLIGAWMIGVHSQYLINELGLAVAYGLNAKQLANFAEQHPSTNEIISYTARKVI</sequence>
<dbReference type="InterPro" id="IPR012999">
    <property type="entry name" value="Pyr_OxRdtase_I_AS"/>
</dbReference>
<evidence type="ECO:0000256" key="3">
    <source>
        <dbReference type="ARBA" id="ARBA00022630"/>
    </source>
</evidence>
<dbReference type="OrthoDB" id="27922at2157"/>
<dbReference type="GeneID" id="65563383"/>
<dbReference type="GO" id="GO:0004148">
    <property type="term" value="F:dihydrolipoyl dehydrogenase (NADH) activity"/>
    <property type="evidence" value="ECO:0007669"/>
    <property type="project" value="UniProtKB-EC"/>
</dbReference>
<dbReference type="RefSeq" id="WP_218265970.1">
    <property type="nucleotide sequence ID" value="NZ_CP077717.1"/>
</dbReference>
<keyword evidence="5 8" id="KW-0560">Oxidoreductase</keyword>
<dbReference type="PANTHER" id="PTHR22912:SF151">
    <property type="entry name" value="DIHYDROLIPOYL DEHYDROGENASE, MITOCHONDRIAL"/>
    <property type="match status" value="1"/>
</dbReference>
<evidence type="ECO:0000256" key="6">
    <source>
        <dbReference type="ARBA" id="ARBA00023157"/>
    </source>
</evidence>
<keyword evidence="4 8" id="KW-0274">FAD</keyword>
<evidence type="ECO:0000256" key="4">
    <source>
        <dbReference type="ARBA" id="ARBA00022827"/>
    </source>
</evidence>
<evidence type="ECO:0000256" key="1">
    <source>
        <dbReference type="ARBA" id="ARBA00001974"/>
    </source>
</evidence>
<dbReference type="PANTHER" id="PTHR22912">
    <property type="entry name" value="DISULFIDE OXIDOREDUCTASE"/>
    <property type="match status" value="1"/>
</dbReference>
<evidence type="ECO:0000256" key="5">
    <source>
        <dbReference type="ARBA" id="ARBA00023002"/>
    </source>
</evidence>
<keyword evidence="6" id="KW-1015">Disulfide bond</keyword>
<keyword evidence="3 8" id="KW-0285">Flavoprotein</keyword>
<evidence type="ECO:0000313" key="11">
    <source>
        <dbReference type="EMBL" id="QXJ29003.1"/>
    </source>
</evidence>
<dbReference type="InterPro" id="IPR023753">
    <property type="entry name" value="FAD/NAD-binding_dom"/>
</dbReference>
<reference evidence="11" key="1">
    <citation type="journal article" date="2021" name="Environ. Microbiol.">
        <title>New insights into the diversity and evolution of the archaeal mobilome from three complete genomes of Saccharolobus shibatae.</title>
        <authorList>
            <person name="Medvedeva S."/>
            <person name="Brandt D."/>
            <person name="Cvirkaite-Krupovic V."/>
            <person name="Liu Y."/>
            <person name="Severinov K."/>
            <person name="Ishino S."/>
            <person name="Ishino Y."/>
            <person name="Prangishvili D."/>
            <person name="Kalinowski J."/>
            <person name="Krupovic M."/>
        </authorList>
    </citation>
    <scope>NUCLEOTIDE SEQUENCE</scope>
    <source>
        <strain evidence="11">B12</strain>
    </source>
</reference>
<dbReference type="InterPro" id="IPR050151">
    <property type="entry name" value="Class-I_Pyr_Nuc-Dis_Oxidored"/>
</dbReference>
<comment type="similarity">
    <text evidence="2 8">Belongs to the class-I pyridine nucleotide-disulfide oxidoreductase family.</text>
</comment>
<dbReference type="EMBL" id="CP077717">
    <property type="protein sequence ID" value="QXJ29003.1"/>
    <property type="molecule type" value="Genomic_DNA"/>
</dbReference>
<evidence type="ECO:0000256" key="2">
    <source>
        <dbReference type="ARBA" id="ARBA00007532"/>
    </source>
</evidence>
<dbReference type="Proteomes" id="UP000694018">
    <property type="component" value="Chromosome"/>
</dbReference>
<evidence type="ECO:0000256" key="8">
    <source>
        <dbReference type="RuleBase" id="RU003691"/>
    </source>
</evidence>
<organism evidence="11 12">
    <name type="scientific">Saccharolobus shibatae (strain ATCC 51178 / DSM 5389 / JCM 8931 / NBRC 15437 / B12)</name>
    <name type="common">Sulfolobus shibatae</name>
    <dbReference type="NCBI Taxonomy" id="523848"/>
    <lineage>
        <taxon>Archaea</taxon>
        <taxon>Thermoproteota</taxon>
        <taxon>Thermoprotei</taxon>
        <taxon>Sulfolobales</taxon>
        <taxon>Sulfolobaceae</taxon>
        <taxon>Saccharolobus</taxon>
    </lineage>
</organism>
<dbReference type="PROSITE" id="PS00076">
    <property type="entry name" value="PYRIDINE_REDOX_1"/>
    <property type="match status" value="1"/>
</dbReference>
<dbReference type="KEGG" id="sshi:J5U23_01872"/>
<dbReference type="InterPro" id="IPR001100">
    <property type="entry name" value="Pyr_nuc-diS_OxRdtase"/>
</dbReference>